<name>A0A8J3ID75_9CHLR</name>
<dbReference type="RefSeq" id="WP_220199993.1">
    <property type="nucleotide sequence ID" value="NZ_BNJF01000010.1"/>
</dbReference>
<proteinExistence type="predicted"/>
<dbReference type="Pfam" id="PF04542">
    <property type="entry name" value="Sigma70_r2"/>
    <property type="match status" value="1"/>
</dbReference>
<dbReference type="GO" id="GO:0006352">
    <property type="term" value="P:DNA-templated transcription initiation"/>
    <property type="evidence" value="ECO:0007669"/>
    <property type="project" value="InterPro"/>
</dbReference>
<dbReference type="InterPro" id="IPR036388">
    <property type="entry name" value="WH-like_DNA-bd_sf"/>
</dbReference>
<comment type="caution">
    <text evidence="4">The sequence shown here is derived from an EMBL/GenBank/DDBJ whole genome shotgun (WGS) entry which is preliminary data.</text>
</comment>
<dbReference type="Proteomes" id="UP000612362">
    <property type="component" value="Unassembled WGS sequence"/>
</dbReference>
<dbReference type="InterPro" id="IPR013324">
    <property type="entry name" value="RNA_pol_sigma_r3/r4-like"/>
</dbReference>
<dbReference type="GO" id="GO:0016987">
    <property type="term" value="F:sigma factor activity"/>
    <property type="evidence" value="ECO:0007669"/>
    <property type="project" value="InterPro"/>
</dbReference>
<evidence type="ECO:0000256" key="1">
    <source>
        <dbReference type="ARBA" id="ARBA00011344"/>
    </source>
</evidence>
<organism evidence="4 5">
    <name type="scientific">Ktedonospora formicarum</name>
    <dbReference type="NCBI Taxonomy" id="2778364"/>
    <lineage>
        <taxon>Bacteria</taxon>
        <taxon>Bacillati</taxon>
        <taxon>Chloroflexota</taxon>
        <taxon>Ktedonobacteria</taxon>
        <taxon>Ktedonobacterales</taxon>
        <taxon>Ktedonobacteraceae</taxon>
        <taxon>Ktedonospora</taxon>
    </lineage>
</organism>
<dbReference type="InterPro" id="IPR013249">
    <property type="entry name" value="RNA_pol_sigma70_r4_t2"/>
</dbReference>
<dbReference type="NCBIfam" id="NF007214">
    <property type="entry name" value="PRK09636.1"/>
    <property type="match status" value="1"/>
</dbReference>
<comment type="subunit">
    <text evidence="1">Interacts transiently with the RNA polymerase catalytic core formed by RpoA, RpoB, RpoC and RpoZ (2 alpha, 1 beta, 1 beta' and 1 omega subunit) to form the RNA polymerase holoenzyme that can initiate transcription.</text>
</comment>
<evidence type="ECO:0000259" key="2">
    <source>
        <dbReference type="Pfam" id="PF04542"/>
    </source>
</evidence>
<dbReference type="InterPro" id="IPR032710">
    <property type="entry name" value="NTF2-like_dom_sf"/>
</dbReference>
<evidence type="ECO:0000313" key="5">
    <source>
        <dbReference type="Proteomes" id="UP000612362"/>
    </source>
</evidence>
<dbReference type="PANTHER" id="PTHR30173">
    <property type="entry name" value="SIGMA 19 FACTOR"/>
    <property type="match status" value="1"/>
</dbReference>
<dbReference type="GO" id="GO:0000428">
    <property type="term" value="C:DNA-directed RNA polymerase complex"/>
    <property type="evidence" value="ECO:0007669"/>
    <property type="project" value="UniProtKB-KW"/>
</dbReference>
<dbReference type="SUPFAM" id="SSF88946">
    <property type="entry name" value="Sigma2 domain of RNA polymerase sigma factors"/>
    <property type="match status" value="1"/>
</dbReference>
<dbReference type="NCBIfam" id="TIGR02937">
    <property type="entry name" value="sigma70-ECF"/>
    <property type="match status" value="1"/>
</dbReference>
<evidence type="ECO:0000313" key="4">
    <source>
        <dbReference type="EMBL" id="GHO51045.1"/>
    </source>
</evidence>
<dbReference type="AlphaFoldDB" id="A0A8J3ID75"/>
<keyword evidence="4" id="KW-0240">DNA-directed RNA polymerase</keyword>
<feature type="domain" description="RNA polymerase sigma factor 70 region 4 type 2" evidence="3">
    <location>
        <begin position="101"/>
        <end position="153"/>
    </location>
</feature>
<dbReference type="InterPro" id="IPR014284">
    <property type="entry name" value="RNA_pol_sigma-70_dom"/>
</dbReference>
<dbReference type="InterPro" id="IPR052704">
    <property type="entry name" value="ECF_Sigma-70_Domain"/>
</dbReference>
<dbReference type="Gene3D" id="1.10.10.10">
    <property type="entry name" value="Winged helix-like DNA-binding domain superfamily/Winged helix DNA-binding domain"/>
    <property type="match status" value="1"/>
</dbReference>
<dbReference type="SUPFAM" id="SSF88659">
    <property type="entry name" value="Sigma3 and sigma4 domains of RNA polymerase sigma factors"/>
    <property type="match status" value="1"/>
</dbReference>
<keyword evidence="4" id="KW-0804">Transcription</keyword>
<reference evidence="4" key="1">
    <citation type="submission" date="2020-10" db="EMBL/GenBank/DDBJ databases">
        <title>Taxonomic study of unclassified bacteria belonging to the class Ktedonobacteria.</title>
        <authorList>
            <person name="Yabe S."/>
            <person name="Wang C.M."/>
            <person name="Zheng Y."/>
            <person name="Sakai Y."/>
            <person name="Cavaletti L."/>
            <person name="Monciardini P."/>
            <person name="Donadio S."/>
        </authorList>
    </citation>
    <scope>NUCLEOTIDE SEQUENCE</scope>
    <source>
        <strain evidence="4">SOSP1-1</strain>
    </source>
</reference>
<sequence>MDQFEALRSYLFSIAYRMVASASIAEDLVQDTYIRYLQAKPEHIQSLKAYLTTIIVRLSLNYLQSAQHEREQYYGIWLPEPMMSATQDIADRVEADETLSLAFLNLLEKLSPPERAVFVLHEILDFPFADIADIVEKKASTCRQLFHRAKEHLSEKKRRFTTDSEQANQLLVHQFVNAIRSGNLETLTSILAKDAVSWADGGGKVQAARYPLTGNARIAKMYITIFQKYLTPTMSVRTGVINHMPALLIFEHDVLLGVWILGLNAQTVEEIFVVVNPDKLAYLSKQLSQGAELGELI</sequence>
<dbReference type="PANTHER" id="PTHR30173:SF36">
    <property type="entry name" value="ECF RNA POLYMERASE SIGMA FACTOR SIGJ"/>
    <property type="match status" value="1"/>
</dbReference>
<protein>
    <submittedName>
        <fullName evidence="4">DNA-directed RNA polymerase sigma-70 factor</fullName>
    </submittedName>
</protein>
<dbReference type="Pfam" id="PF08281">
    <property type="entry name" value="Sigma70_r4_2"/>
    <property type="match status" value="1"/>
</dbReference>
<gene>
    <name evidence="4" type="ORF">KSX_92080</name>
</gene>
<dbReference type="Gene3D" id="3.10.450.50">
    <property type="match status" value="1"/>
</dbReference>
<dbReference type="InterPro" id="IPR013325">
    <property type="entry name" value="RNA_pol_sigma_r2"/>
</dbReference>
<dbReference type="Gene3D" id="1.10.1740.10">
    <property type="match status" value="1"/>
</dbReference>
<dbReference type="GO" id="GO:0003677">
    <property type="term" value="F:DNA binding"/>
    <property type="evidence" value="ECO:0007669"/>
    <property type="project" value="InterPro"/>
</dbReference>
<dbReference type="SUPFAM" id="SSF54427">
    <property type="entry name" value="NTF2-like"/>
    <property type="match status" value="1"/>
</dbReference>
<accession>A0A8J3ID75</accession>
<dbReference type="InterPro" id="IPR007627">
    <property type="entry name" value="RNA_pol_sigma70_r2"/>
</dbReference>
<keyword evidence="5" id="KW-1185">Reference proteome</keyword>
<evidence type="ECO:0000259" key="3">
    <source>
        <dbReference type="Pfam" id="PF08281"/>
    </source>
</evidence>
<feature type="domain" description="RNA polymerase sigma-70 region 2" evidence="2">
    <location>
        <begin position="4"/>
        <end position="67"/>
    </location>
</feature>
<dbReference type="EMBL" id="BNJF01000010">
    <property type="protein sequence ID" value="GHO51045.1"/>
    <property type="molecule type" value="Genomic_DNA"/>
</dbReference>